<name>A5W4I0_PSEP1</name>
<reference evidence="1" key="1">
    <citation type="submission" date="2007-05" db="EMBL/GenBank/DDBJ databases">
        <title>Complete sequence of Pseudomonas putida F1.</title>
        <authorList>
            <consortium name="US DOE Joint Genome Institute"/>
            <person name="Copeland A."/>
            <person name="Lucas S."/>
            <person name="Lapidus A."/>
            <person name="Barry K."/>
            <person name="Detter J.C."/>
            <person name="Glavina del Rio T."/>
            <person name="Hammon N."/>
            <person name="Israni S."/>
            <person name="Dalin E."/>
            <person name="Tice H."/>
            <person name="Pitluck S."/>
            <person name="Chain P."/>
            <person name="Malfatti S."/>
            <person name="Shin M."/>
            <person name="Vergez L."/>
            <person name="Schmutz J."/>
            <person name="Larimer F."/>
            <person name="Land M."/>
            <person name="Hauser L."/>
            <person name="Kyrpides N."/>
            <person name="Lykidis A."/>
            <person name="Parales R."/>
            <person name="Richardson P."/>
        </authorList>
    </citation>
    <scope>NUCLEOTIDE SEQUENCE [LARGE SCALE GENOMIC DNA]</scope>
    <source>
        <strain evidence="1">F1</strain>
    </source>
</reference>
<gene>
    <name evidence="1" type="ordered locus">Pput_2911</name>
</gene>
<sequence>MYTEAVDALKRYHEAQASDCPAEEIEHLPQIAESRFQAVNEISSTPWVAILEGPIDELGRRVFPRSHPFI</sequence>
<dbReference type="AlphaFoldDB" id="A5W4I0"/>
<accession>A5W4I0</accession>
<dbReference type="EMBL" id="CP000712">
    <property type="protein sequence ID" value="ABQ79040.1"/>
    <property type="molecule type" value="Genomic_DNA"/>
</dbReference>
<proteinExistence type="predicted"/>
<protein>
    <submittedName>
        <fullName evidence="1">Uncharacterized protein</fullName>
    </submittedName>
</protein>
<evidence type="ECO:0000313" key="1">
    <source>
        <dbReference type="EMBL" id="ABQ79040.1"/>
    </source>
</evidence>
<dbReference type="KEGG" id="ppf:Pput_2911"/>
<organism evidence="1">
    <name type="scientific">Pseudomonas putida (strain ATCC 700007 / DSM 6899 / JCM 31910 / BCRC 17059 / LMG 24140 / F1)</name>
    <dbReference type="NCBI Taxonomy" id="351746"/>
    <lineage>
        <taxon>Bacteria</taxon>
        <taxon>Pseudomonadati</taxon>
        <taxon>Pseudomonadota</taxon>
        <taxon>Gammaproteobacteria</taxon>
        <taxon>Pseudomonadales</taxon>
        <taxon>Pseudomonadaceae</taxon>
        <taxon>Pseudomonas</taxon>
    </lineage>
</organism>
<dbReference type="HOGENOM" id="CLU_2754825_0_0_6"/>